<dbReference type="EMBL" id="BAVZ01000001">
    <property type="protein sequence ID" value="GAF06509.1"/>
    <property type="molecule type" value="Genomic_DNA"/>
</dbReference>
<dbReference type="GO" id="GO:0001510">
    <property type="term" value="P:RNA methylation"/>
    <property type="evidence" value="ECO:0007669"/>
    <property type="project" value="InterPro"/>
</dbReference>
<keyword evidence="3 6" id="KW-0808">Transferase</keyword>
<dbReference type="GO" id="GO:0008173">
    <property type="term" value="F:RNA methyltransferase activity"/>
    <property type="evidence" value="ECO:0007669"/>
    <property type="project" value="InterPro"/>
</dbReference>
<dbReference type="Gene3D" id="3.30.70.1170">
    <property type="entry name" value="Sun protein, domain 3"/>
    <property type="match status" value="1"/>
</dbReference>
<dbReference type="Gene3D" id="3.40.50.150">
    <property type="entry name" value="Vaccinia Virus protein VP39"/>
    <property type="match status" value="1"/>
</dbReference>
<sequence length="455" mass="51099">MGKEQLPELFLEQIESLLGQQTSSFLESYQQPRTYGLRFNELKAALSPSQKQEIIDLFELEPIPWCSEGYYYKEDARPGKHPYHTAGLYYIQEPSAMSAVELLDPKPGERILDLAAAPGGKSSHIASKLQGQGVLISNEIHPERAKILAENVERMGITNAVVTCAAPDELASRFPATFDRIMLDAPCSGEGMFRKDPRAITEWSPGLVDLCVTRQFDILEQAYVMLKPGGTIAYSTCTFNVKENEDMMRRFTENFPDMEIIQMKRLWPHLERGEGHFVAVLHKNEEQTEEDNSRSRKIRGRKDKRGTNYKAEQTALQELESWIQQELPGYTLPSGNPLLFGESLYLLPGGELLHQDLLKGLKIPRAGLHAAQMKKNRIEPAHALAMTLQSGQASRQLNLMLDDPRLNAYLHGELLNVDVSLHGWTLVSVNGLPLGWGKASSGQLKNHLPKGLRLF</sequence>
<dbReference type="OrthoDB" id="9810297at2"/>
<evidence type="ECO:0000256" key="3">
    <source>
        <dbReference type="ARBA" id="ARBA00022679"/>
    </source>
</evidence>
<evidence type="ECO:0000259" key="8">
    <source>
        <dbReference type="PROSITE" id="PS51686"/>
    </source>
</evidence>
<dbReference type="InterPro" id="IPR001678">
    <property type="entry name" value="MeTrfase_RsmB-F_NOP2_dom"/>
</dbReference>
<comment type="caution">
    <text evidence="6">Lacks conserved residue(s) required for the propagation of feature annotation.</text>
</comment>
<keyword evidence="5 6" id="KW-0694">RNA-binding</keyword>
<dbReference type="Pfam" id="PF13636">
    <property type="entry name" value="Methyltranf_PUA"/>
    <property type="match status" value="1"/>
</dbReference>
<comment type="caution">
    <text evidence="9">The sequence shown here is derived from an EMBL/GenBank/DDBJ whole genome shotgun (WGS) entry which is preliminary data.</text>
</comment>
<dbReference type="Proteomes" id="UP000019364">
    <property type="component" value="Unassembled WGS sequence"/>
</dbReference>
<keyword evidence="10" id="KW-1185">Reference proteome</keyword>
<dbReference type="RefSeq" id="WP_036645608.1">
    <property type="nucleotide sequence ID" value="NZ_BAVZ01000001.1"/>
</dbReference>
<dbReference type="SUPFAM" id="SSF53335">
    <property type="entry name" value="S-adenosyl-L-methionine-dependent methyltransferases"/>
    <property type="match status" value="1"/>
</dbReference>
<dbReference type="Pfam" id="PF01189">
    <property type="entry name" value="Methyltr_RsmB-F"/>
    <property type="match status" value="1"/>
</dbReference>
<dbReference type="InterPro" id="IPR031341">
    <property type="entry name" value="Methyltr_RsmF_N"/>
</dbReference>
<dbReference type="eggNOG" id="COG0144">
    <property type="taxonomic scope" value="Bacteria"/>
</dbReference>
<feature type="domain" description="SAM-dependent MTase RsmB/NOP-type" evidence="8">
    <location>
        <begin position="25"/>
        <end position="316"/>
    </location>
</feature>
<evidence type="ECO:0000313" key="9">
    <source>
        <dbReference type="EMBL" id="GAF06509.1"/>
    </source>
</evidence>
<evidence type="ECO:0000256" key="6">
    <source>
        <dbReference type="PROSITE-ProRule" id="PRU01023"/>
    </source>
</evidence>
<feature type="binding site" evidence="6">
    <location>
        <position position="184"/>
    </location>
    <ligand>
        <name>S-adenosyl-L-methionine</name>
        <dbReference type="ChEBI" id="CHEBI:59789"/>
    </ligand>
</feature>
<dbReference type="InterPro" id="IPR023267">
    <property type="entry name" value="RCMT"/>
</dbReference>
<name>W7YVV0_9BACL</name>
<evidence type="ECO:0000256" key="1">
    <source>
        <dbReference type="ARBA" id="ARBA00022490"/>
    </source>
</evidence>
<dbReference type="eggNOG" id="COG3270">
    <property type="taxonomic scope" value="Bacteria"/>
</dbReference>
<feature type="compositionally biased region" description="Basic and acidic residues" evidence="7">
    <location>
        <begin position="282"/>
        <end position="294"/>
    </location>
</feature>
<dbReference type="CDD" id="cd02440">
    <property type="entry name" value="AdoMet_MTases"/>
    <property type="match status" value="1"/>
</dbReference>
<protein>
    <submittedName>
        <fullName evidence="9">tRNA and rRNA cytosine-C5-methylases</fullName>
    </submittedName>
</protein>
<organism evidence="9 10">
    <name type="scientific">Paenibacillus pini JCM 16418</name>
    <dbReference type="NCBI Taxonomy" id="1236976"/>
    <lineage>
        <taxon>Bacteria</taxon>
        <taxon>Bacillati</taxon>
        <taxon>Bacillota</taxon>
        <taxon>Bacilli</taxon>
        <taxon>Bacillales</taxon>
        <taxon>Paenibacillaceae</taxon>
        <taxon>Paenibacillus</taxon>
    </lineage>
</organism>
<dbReference type="InterPro" id="IPR027391">
    <property type="entry name" value="Nol1_Nop2_Fmu_2"/>
</dbReference>
<dbReference type="Pfam" id="PF17126">
    <property type="entry name" value="RsmF_methylt_CI"/>
    <property type="match status" value="1"/>
</dbReference>
<evidence type="ECO:0000256" key="5">
    <source>
        <dbReference type="ARBA" id="ARBA00022884"/>
    </source>
</evidence>
<feature type="binding site" evidence="6">
    <location>
        <begin position="115"/>
        <end position="121"/>
    </location>
    <ligand>
        <name>S-adenosyl-L-methionine</name>
        <dbReference type="ChEBI" id="CHEBI:59789"/>
    </ligand>
</feature>
<proteinExistence type="inferred from homology"/>
<dbReference type="InterPro" id="IPR049560">
    <property type="entry name" value="MeTrfase_RsmB-F_NOP2_cat"/>
</dbReference>
<dbReference type="InterPro" id="IPR029063">
    <property type="entry name" value="SAM-dependent_MTases_sf"/>
</dbReference>
<dbReference type="Gene3D" id="2.30.130.60">
    <property type="match status" value="1"/>
</dbReference>
<evidence type="ECO:0000256" key="2">
    <source>
        <dbReference type="ARBA" id="ARBA00022603"/>
    </source>
</evidence>
<keyword evidence="4 6" id="KW-0949">S-adenosyl-L-methionine</keyword>
<reference evidence="9 10" key="1">
    <citation type="journal article" date="2014" name="Genome Announc.">
        <title>Draft Genome Sequence of Paenibacillus pini JCM 16418T, Isolated from the Rhizosphere of Pine Tree.</title>
        <authorList>
            <person name="Yuki M."/>
            <person name="Oshima K."/>
            <person name="Suda W."/>
            <person name="Oshida Y."/>
            <person name="Kitamura K."/>
            <person name="Iida Y."/>
            <person name="Hattori M."/>
            <person name="Ohkuma M."/>
        </authorList>
    </citation>
    <scope>NUCLEOTIDE SEQUENCE [LARGE SCALE GENOMIC DNA]</scope>
    <source>
        <strain evidence="9 10">JCM 16418</strain>
    </source>
</reference>
<dbReference type="STRING" id="1236976.JCM16418_468"/>
<comment type="similarity">
    <text evidence="6">Belongs to the class I-like SAM-binding methyltransferase superfamily. RsmB/NOP family.</text>
</comment>
<feature type="region of interest" description="Disordered" evidence="7">
    <location>
        <begin position="282"/>
        <end position="309"/>
    </location>
</feature>
<feature type="binding site" evidence="6">
    <location>
        <position position="139"/>
    </location>
    <ligand>
        <name>S-adenosyl-L-methionine</name>
        <dbReference type="ChEBI" id="CHEBI:59789"/>
    </ligand>
</feature>
<evidence type="ECO:0000313" key="10">
    <source>
        <dbReference type="Proteomes" id="UP000019364"/>
    </source>
</evidence>
<feature type="compositionally biased region" description="Basic residues" evidence="7">
    <location>
        <begin position="295"/>
        <end position="304"/>
    </location>
</feature>
<dbReference type="AlphaFoldDB" id="W7YVV0"/>
<feature type="active site" description="Nucleophile" evidence="6">
    <location>
        <position position="237"/>
    </location>
</feature>
<dbReference type="PANTHER" id="PTHR22807">
    <property type="entry name" value="NOP2 YEAST -RELATED NOL1/NOP2/FMU SUN DOMAIN-CONTAINING"/>
    <property type="match status" value="1"/>
</dbReference>
<keyword evidence="1" id="KW-0963">Cytoplasm</keyword>
<dbReference type="Pfam" id="PF17125">
    <property type="entry name" value="Methyltr_RsmF_N"/>
    <property type="match status" value="1"/>
</dbReference>
<accession>W7YVV0</accession>
<dbReference type="CDD" id="cd21147">
    <property type="entry name" value="RsmF_methylt_CTD1"/>
    <property type="match status" value="1"/>
</dbReference>
<dbReference type="PROSITE" id="PS51686">
    <property type="entry name" value="SAM_MT_RSMB_NOP"/>
    <property type="match status" value="1"/>
</dbReference>
<dbReference type="InterPro" id="IPR031340">
    <property type="entry name" value="RsmF_methylt_CI"/>
</dbReference>
<gene>
    <name evidence="9" type="ORF">JCM16418_468</name>
</gene>
<dbReference type="PANTHER" id="PTHR22807:SF30">
    <property type="entry name" value="28S RRNA (CYTOSINE(4447)-C(5))-METHYLTRANSFERASE-RELATED"/>
    <property type="match status" value="1"/>
</dbReference>
<evidence type="ECO:0000256" key="4">
    <source>
        <dbReference type="ARBA" id="ARBA00022691"/>
    </source>
</evidence>
<keyword evidence="2 6" id="KW-0489">Methyltransferase</keyword>
<dbReference type="GO" id="GO:0003723">
    <property type="term" value="F:RNA binding"/>
    <property type="evidence" value="ECO:0007669"/>
    <property type="project" value="UniProtKB-UniRule"/>
</dbReference>
<dbReference type="PRINTS" id="PR02008">
    <property type="entry name" value="RCMTFAMILY"/>
</dbReference>
<evidence type="ECO:0000256" key="7">
    <source>
        <dbReference type="SAM" id="MobiDB-lite"/>
    </source>
</evidence>